<evidence type="ECO:0000313" key="1">
    <source>
        <dbReference type="EMBL" id="KAK6756386.1"/>
    </source>
</evidence>
<comment type="caution">
    <text evidence="1">The sequence shown here is derived from an EMBL/GenBank/DDBJ whole genome shotgun (WGS) entry which is preliminary data.</text>
</comment>
<keyword evidence="2" id="KW-1185">Reference proteome</keyword>
<protein>
    <submittedName>
        <fullName evidence="1">Uncharacterized protein</fullName>
    </submittedName>
</protein>
<sequence length="75" mass="8842">MYASAAMNIDSFEQLTTRIRRLRMRTCGSTPALTIFVAYTPAAGYDEDEVDTFYIDVKKFYREDYTFRKITVGYW</sequence>
<dbReference type="EMBL" id="JAVFWL010000005">
    <property type="protein sequence ID" value="KAK6756386.1"/>
    <property type="molecule type" value="Genomic_DNA"/>
</dbReference>
<organism evidence="1 2">
    <name type="scientific">Necator americanus</name>
    <name type="common">Human hookworm</name>
    <dbReference type="NCBI Taxonomy" id="51031"/>
    <lineage>
        <taxon>Eukaryota</taxon>
        <taxon>Metazoa</taxon>
        <taxon>Ecdysozoa</taxon>
        <taxon>Nematoda</taxon>
        <taxon>Chromadorea</taxon>
        <taxon>Rhabditida</taxon>
        <taxon>Rhabditina</taxon>
        <taxon>Rhabditomorpha</taxon>
        <taxon>Strongyloidea</taxon>
        <taxon>Ancylostomatidae</taxon>
        <taxon>Bunostominae</taxon>
        <taxon>Necator</taxon>
    </lineage>
</organism>
<gene>
    <name evidence="1" type="primary">Necator_chrV.g19457</name>
    <name evidence="1" type="ORF">RB195_014665</name>
</gene>
<reference evidence="1 2" key="1">
    <citation type="submission" date="2023-08" db="EMBL/GenBank/DDBJ databases">
        <title>A Necator americanus chromosomal reference genome.</title>
        <authorList>
            <person name="Ilik V."/>
            <person name="Petrzelkova K.J."/>
            <person name="Pardy F."/>
            <person name="Fuh T."/>
            <person name="Niatou-Singa F.S."/>
            <person name="Gouil Q."/>
            <person name="Baker L."/>
            <person name="Ritchie M.E."/>
            <person name="Jex A.R."/>
            <person name="Gazzola D."/>
            <person name="Li H."/>
            <person name="Toshio Fujiwara R."/>
            <person name="Zhan B."/>
            <person name="Aroian R.V."/>
            <person name="Pafco B."/>
            <person name="Schwarz E.M."/>
        </authorList>
    </citation>
    <scope>NUCLEOTIDE SEQUENCE [LARGE SCALE GENOMIC DNA]</scope>
    <source>
        <strain evidence="1 2">Aroian</strain>
        <tissue evidence="1">Whole animal</tissue>
    </source>
</reference>
<accession>A0ABR1E3U6</accession>
<evidence type="ECO:0000313" key="2">
    <source>
        <dbReference type="Proteomes" id="UP001303046"/>
    </source>
</evidence>
<proteinExistence type="predicted"/>
<name>A0ABR1E3U6_NECAM</name>
<dbReference type="Proteomes" id="UP001303046">
    <property type="component" value="Unassembled WGS sequence"/>
</dbReference>